<feature type="domain" description="RNA polymerase sigma-70 region 2" evidence="6">
    <location>
        <begin position="15"/>
        <end position="82"/>
    </location>
</feature>
<keyword evidence="5" id="KW-0804">Transcription</keyword>
<dbReference type="InterPro" id="IPR013324">
    <property type="entry name" value="RNA_pol_sigma_r3/r4-like"/>
</dbReference>
<dbReference type="RefSeq" id="WP_130347770.1">
    <property type="nucleotide sequence ID" value="NZ_SGWQ01000011.1"/>
</dbReference>
<dbReference type="Gene3D" id="1.10.1740.10">
    <property type="match status" value="1"/>
</dbReference>
<keyword evidence="3" id="KW-0805">Transcription regulation</keyword>
<evidence type="ECO:0000313" key="10">
    <source>
        <dbReference type="Proteomes" id="UP000294257"/>
    </source>
</evidence>
<proteinExistence type="inferred from homology"/>
<dbReference type="NCBIfam" id="TIGR02960">
    <property type="entry name" value="SigX5"/>
    <property type="match status" value="1"/>
</dbReference>
<dbReference type="InterPro" id="IPR014284">
    <property type="entry name" value="RNA_pol_sigma-70_dom"/>
</dbReference>
<sequence>MSTVDSAAAVGAELERYRVELTGYCYRMLGSAFDADDAVQDTLVRAWRRFDSYDPGRAPLRSWLHSIATSVCLDMLRGRQRRARAMDLAAPSTAGAPMGPPQPESLFLQPIPDERAISPDGDPAEVVAQRETIRTAFVAALQLLPPKQRAVLILRDVLAWKADEVAGLLDTTVASVNSALQRARATLGDGGRQTDPFDPSDDEQRNLLDRYCAAFERHDVDTLVALLHEDATMTMPPFLWWLRGRAEQERALRAPDLPCASARLLPTAANGSPAFGQYMPDEGGVLRPFAIVVLGIADGLILDSTTYLDGARLFPLFGLPDEFPAARS</sequence>
<reference evidence="9 10" key="1">
    <citation type="submission" date="2019-02" db="EMBL/GenBank/DDBJ databases">
        <title>Genomic Encyclopedia of Type Strains, Phase IV (KMG-IV): sequencing the most valuable type-strain genomes for metagenomic binning, comparative biology and taxonomic classification.</title>
        <authorList>
            <person name="Goeker M."/>
        </authorList>
    </citation>
    <scope>NUCLEOTIDE SEQUENCE [LARGE SCALE GENOMIC DNA]</scope>
    <source>
        <strain evidence="9 10">DSM 101727</strain>
    </source>
</reference>
<dbReference type="NCBIfam" id="TIGR02937">
    <property type="entry name" value="sigma70-ECF"/>
    <property type="match status" value="1"/>
</dbReference>
<dbReference type="GO" id="GO:0003677">
    <property type="term" value="F:DNA binding"/>
    <property type="evidence" value="ECO:0007669"/>
    <property type="project" value="InterPro"/>
</dbReference>
<dbReference type="InterPro" id="IPR013249">
    <property type="entry name" value="RNA_pol_sigma70_r4_t2"/>
</dbReference>
<comment type="caution">
    <text evidence="9">The sequence shown here is derived from an EMBL/GenBank/DDBJ whole genome shotgun (WGS) entry which is preliminary data.</text>
</comment>
<dbReference type="Gene3D" id="1.10.10.10">
    <property type="entry name" value="Winged helix-like DNA-binding domain superfamily/Winged helix DNA-binding domain"/>
    <property type="match status" value="1"/>
</dbReference>
<dbReference type="Gene3D" id="3.10.450.50">
    <property type="match status" value="1"/>
</dbReference>
<dbReference type="SUPFAM" id="SSF88946">
    <property type="entry name" value="Sigma2 domain of RNA polymerase sigma factors"/>
    <property type="match status" value="1"/>
</dbReference>
<dbReference type="SUPFAM" id="SSF88659">
    <property type="entry name" value="Sigma3 and sigma4 domains of RNA polymerase sigma factors"/>
    <property type="match status" value="1"/>
</dbReference>
<dbReference type="InterPro" id="IPR032710">
    <property type="entry name" value="NTF2-like_dom_sf"/>
</dbReference>
<organism evidence="9 10">
    <name type="scientific">Herbihabitans rhizosphaerae</name>
    <dbReference type="NCBI Taxonomy" id="1872711"/>
    <lineage>
        <taxon>Bacteria</taxon>
        <taxon>Bacillati</taxon>
        <taxon>Actinomycetota</taxon>
        <taxon>Actinomycetes</taxon>
        <taxon>Pseudonocardiales</taxon>
        <taxon>Pseudonocardiaceae</taxon>
        <taxon>Herbihabitans</taxon>
    </lineage>
</organism>
<dbReference type="InterPro" id="IPR037401">
    <property type="entry name" value="SnoaL-like"/>
</dbReference>
<dbReference type="SUPFAM" id="SSF54427">
    <property type="entry name" value="NTF2-like"/>
    <property type="match status" value="1"/>
</dbReference>
<dbReference type="InterPro" id="IPR036388">
    <property type="entry name" value="WH-like_DNA-bd_sf"/>
</dbReference>
<dbReference type="Pfam" id="PF12680">
    <property type="entry name" value="SnoaL_2"/>
    <property type="match status" value="1"/>
</dbReference>
<dbReference type="Pfam" id="PF08281">
    <property type="entry name" value="Sigma70_r4_2"/>
    <property type="match status" value="1"/>
</dbReference>
<dbReference type="Pfam" id="PF04542">
    <property type="entry name" value="Sigma70_r2"/>
    <property type="match status" value="1"/>
</dbReference>
<keyword evidence="10" id="KW-1185">Reference proteome</keyword>
<evidence type="ECO:0000256" key="3">
    <source>
        <dbReference type="ARBA" id="ARBA00023015"/>
    </source>
</evidence>
<evidence type="ECO:0000259" key="7">
    <source>
        <dbReference type="Pfam" id="PF08281"/>
    </source>
</evidence>
<evidence type="ECO:0000259" key="6">
    <source>
        <dbReference type="Pfam" id="PF04542"/>
    </source>
</evidence>
<dbReference type="InterPro" id="IPR014305">
    <property type="entry name" value="RNA_pol_sigma-G_actinobac"/>
</dbReference>
<feature type="domain" description="RNA polymerase sigma factor 70 region 4 type 2" evidence="7">
    <location>
        <begin position="136"/>
        <end position="187"/>
    </location>
</feature>
<dbReference type="InterPro" id="IPR039425">
    <property type="entry name" value="RNA_pol_sigma-70-like"/>
</dbReference>
<evidence type="ECO:0000256" key="1">
    <source>
        <dbReference type="ARBA" id="ARBA00010641"/>
    </source>
</evidence>
<dbReference type="InterPro" id="IPR007627">
    <property type="entry name" value="RNA_pol_sigma70_r2"/>
</dbReference>
<accession>A0A4Q7KEX9</accession>
<dbReference type="GO" id="GO:0016987">
    <property type="term" value="F:sigma factor activity"/>
    <property type="evidence" value="ECO:0007669"/>
    <property type="project" value="UniProtKB-KW"/>
</dbReference>
<name>A0A4Q7KEX9_9PSEU</name>
<dbReference type="PANTHER" id="PTHR43133:SF65">
    <property type="entry name" value="ECF RNA POLYMERASE SIGMA FACTOR SIGG"/>
    <property type="match status" value="1"/>
</dbReference>
<dbReference type="GO" id="GO:0006352">
    <property type="term" value="P:DNA-templated transcription initiation"/>
    <property type="evidence" value="ECO:0007669"/>
    <property type="project" value="InterPro"/>
</dbReference>
<evidence type="ECO:0000259" key="8">
    <source>
        <dbReference type="Pfam" id="PF12680"/>
    </source>
</evidence>
<dbReference type="OrthoDB" id="3806887at2"/>
<evidence type="ECO:0000313" key="9">
    <source>
        <dbReference type="EMBL" id="RZS32824.1"/>
    </source>
</evidence>
<comment type="similarity">
    <text evidence="1">Belongs to the sigma-70 factor family. ECF subfamily.</text>
</comment>
<gene>
    <name evidence="9" type="ORF">EV193_111209</name>
</gene>
<dbReference type="EMBL" id="SGWQ01000011">
    <property type="protein sequence ID" value="RZS32824.1"/>
    <property type="molecule type" value="Genomic_DNA"/>
</dbReference>
<dbReference type="InterPro" id="IPR013325">
    <property type="entry name" value="RNA_pol_sigma_r2"/>
</dbReference>
<keyword evidence="4" id="KW-0731">Sigma factor</keyword>
<evidence type="ECO:0000256" key="2">
    <source>
        <dbReference type="ARBA" id="ARBA00011344"/>
    </source>
</evidence>
<dbReference type="CDD" id="cd06171">
    <property type="entry name" value="Sigma70_r4"/>
    <property type="match status" value="1"/>
</dbReference>
<evidence type="ECO:0000256" key="5">
    <source>
        <dbReference type="ARBA" id="ARBA00023163"/>
    </source>
</evidence>
<evidence type="ECO:0000256" key="4">
    <source>
        <dbReference type="ARBA" id="ARBA00023082"/>
    </source>
</evidence>
<dbReference type="Proteomes" id="UP000294257">
    <property type="component" value="Unassembled WGS sequence"/>
</dbReference>
<protein>
    <submittedName>
        <fullName evidence="9">RNA polymerase ECF family sigma subunit</fullName>
    </submittedName>
</protein>
<dbReference type="AlphaFoldDB" id="A0A4Q7KEX9"/>
<dbReference type="PANTHER" id="PTHR43133">
    <property type="entry name" value="RNA POLYMERASE ECF-TYPE SIGMA FACTO"/>
    <property type="match status" value="1"/>
</dbReference>
<comment type="subunit">
    <text evidence="2">Interacts transiently with the RNA polymerase catalytic core formed by RpoA, RpoB, RpoC and RpoZ (2 alpha, 1 beta, 1 beta' and 1 omega subunit) to form the RNA polymerase holoenzyme that can initiate transcription.</text>
</comment>
<feature type="domain" description="SnoaL-like" evidence="8">
    <location>
        <begin position="209"/>
        <end position="301"/>
    </location>
</feature>
<dbReference type="NCBIfam" id="NF006089">
    <property type="entry name" value="PRK08241.1"/>
    <property type="match status" value="1"/>
</dbReference>